<name>A0A6N6VCV8_9HYPH</name>
<dbReference type="Pfam" id="PF10118">
    <property type="entry name" value="Metal_hydrol"/>
    <property type="match status" value="1"/>
</dbReference>
<organism evidence="1 2">
    <name type="scientific">Parvibaculum sedimenti</name>
    <dbReference type="NCBI Taxonomy" id="2608632"/>
    <lineage>
        <taxon>Bacteria</taxon>
        <taxon>Pseudomonadati</taxon>
        <taxon>Pseudomonadota</taxon>
        <taxon>Alphaproteobacteria</taxon>
        <taxon>Hyphomicrobiales</taxon>
        <taxon>Parvibaculaceae</taxon>
        <taxon>Parvibaculum</taxon>
    </lineage>
</organism>
<gene>
    <name evidence="1" type="ORF">F2P47_16715</name>
</gene>
<keyword evidence="2" id="KW-1185">Reference proteome</keyword>
<evidence type="ECO:0000313" key="2">
    <source>
        <dbReference type="Proteomes" id="UP000468901"/>
    </source>
</evidence>
<dbReference type="PIRSF" id="PIRSF007580">
    <property type="entry name" value="UCP07580"/>
    <property type="match status" value="1"/>
</dbReference>
<dbReference type="AlphaFoldDB" id="A0A6N6VCV8"/>
<dbReference type="GO" id="GO:0016787">
    <property type="term" value="F:hydrolase activity"/>
    <property type="evidence" value="ECO:0007669"/>
    <property type="project" value="UniProtKB-KW"/>
</dbReference>
<dbReference type="PANTHER" id="PTHR39456:SF1">
    <property type="entry name" value="METAL-DEPENDENT HYDROLASE"/>
    <property type="match status" value="1"/>
</dbReference>
<protein>
    <submittedName>
        <fullName evidence="1">Metal-dependent hydrolase</fullName>
    </submittedName>
</protein>
<accession>A0A6N6VCV8</accession>
<dbReference type="RefSeq" id="WP_152217531.1">
    <property type="nucleotide sequence ID" value="NZ_JBAQYD010000380.1"/>
</dbReference>
<dbReference type="PANTHER" id="PTHR39456">
    <property type="entry name" value="METAL-DEPENDENT HYDROLASE"/>
    <property type="match status" value="1"/>
</dbReference>
<keyword evidence="1" id="KW-0378">Hydrolase</keyword>
<dbReference type="Proteomes" id="UP000468901">
    <property type="component" value="Unassembled WGS sequence"/>
</dbReference>
<comment type="caution">
    <text evidence="1">The sequence shown here is derived from an EMBL/GenBank/DDBJ whole genome shotgun (WGS) entry which is preliminary data.</text>
</comment>
<dbReference type="InterPro" id="IPR016516">
    <property type="entry name" value="UCP07580"/>
</dbReference>
<evidence type="ECO:0000313" key="1">
    <source>
        <dbReference type="EMBL" id="KAB7738555.1"/>
    </source>
</evidence>
<proteinExistence type="predicted"/>
<reference evidence="1 2" key="1">
    <citation type="submission" date="2019-09" db="EMBL/GenBank/DDBJ databases">
        <title>Parvibaculum sedimenti sp. nov., isolated from sediment.</title>
        <authorList>
            <person name="Wang Y."/>
        </authorList>
    </citation>
    <scope>NUCLEOTIDE SEQUENCE [LARGE SCALE GENOMIC DNA]</scope>
    <source>
        <strain evidence="1 2">HXT-9</strain>
    </source>
</reference>
<dbReference type="EMBL" id="WESC01000020">
    <property type="protein sequence ID" value="KAB7738555.1"/>
    <property type="molecule type" value="Genomic_DNA"/>
</dbReference>
<sequence>MTDTKLSHTPDDVAIEARNINFNVEKALATDWHGGDPFRTAFYNALSIMFPVGEQHFIDSVKHYRDKISDPVLNAHVRGFTAQESIHRREHQKYNEALCASRGYSLEKLEAPIRKRIALAQKHMPPIVHLGATVAYEHWTAILADAVLRRPETFDGAKPEMARLWRWHAIEESEHKAVAFDVYRAVGGTVGLRRRLMLIVTVQFFLDGIRHMRLMLKDYKGSKVKLWLGGLKFLRSKESPLYGLGRPWRDFFRRDFHPWDHDNRAVVATVMRSLELQSAPAE</sequence>